<reference evidence="1 2" key="1">
    <citation type="submission" date="2016-07" db="EMBL/GenBank/DDBJ databases">
        <title>Pervasive Adenine N6-methylation of Active Genes in Fungi.</title>
        <authorList>
            <consortium name="DOE Joint Genome Institute"/>
            <person name="Mondo S.J."/>
            <person name="Dannebaum R.O."/>
            <person name="Kuo R.C."/>
            <person name="Labutti K."/>
            <person name="Haridas S."/>
            <person name="Kuo A."/>
            <person name="Salamov A."/>
            <person name="Ahrendt S.R."/>
            <person name="Lipzen A."/>
            <person name="Sullivan W."/>
            <person name="Andreopoulos W.B."/>
            <person name="Clum A."/>
            <person name="Lindquist E."/>
            <person name="Daum C."/>
            <person name="Ramamoorthy G.K."/>
            <person name="Gryganskyi A."/>
            <person name="Culley D."/>
            <person name="Magnuson J.K."/>
            <person name="James T.Y."/>
            <person name="O'Malley M.A."/>
            <person name="Stajich J.E."/>
            <person name="Spatafora J.W."/>
            <person name="Visel A."/>
            <person name="Grigoriev I.V."/>
        </authorList>
    </citation>
    <scope>NUCLEOTIDE SEQUENCE [LARGE SCALE GENOMIC DNA]</scope>
    <source>
        <strain evidence="1 2">PL171</strain>
    </source>
</reference>
<protein>
    <submittedName>
        <fullName evidence="1">Uncharacterized protein</fullName>
    </submittedName>
</protein>
<keyword evidence="2" id="KW-1185">Reference proteome</keyword>
<proteinExistence type="predicted"/>
<evidence type="ECO:0000313" key="2">
    <source>
        <dbReference type="Proteomes" id="UP000193411"/>
    </source>
</evidence>
<evidence type="ECO:0000313" key="1">
    <source>
        <dbReference type="EMBL" id="ORZ32692.1"/>
    </source>
</evidence>
<sequence>MAAPPHSQRRQLGLSDLPEDVLRLVLTRRALNPSTLLQVAFTCRAAAAIALPELCTNIHVPAIPALPSIFSTLQAHPKLAQQVRSLTTSAYMVSSSRLRQLTAIVRQCRMCPGSTIVSIAKLNKQCNTALLNELPMPWLTRIARLCPNLTSVDINLLNKPELRIFFIGLVDLANILRSRKGKLSCPYVPFSCILVKDRYITPDDTHTEKDIAFVRNVYFVDSVDWSRKRFSILDNLCGSQQTVTELCLTPFRDLVPLGEQGNWAISKATLKNHSAQFDHDDFGGWSVALWLKSKRELKLKAGLVVGEDRLFDFSKAPSVFKGEVEFTVFGLEMLNPLARSVHVDPKRQCKSITTEGFDPEEWMDMPLFQQKTIPRAELQRVTTFLVRPLTHVTSLALGAAFFIDPDTVGAVMNHLARGLPNLTQLRLEEVACPVDILLNHADLLIRRSQHPGVLLEELNVIQYVPLPAEGPTSPWPCDKLRSPASWKLAYNHRPSPLAADKDSAGTRLTVLGLRLDGPGIPHIHPLDMPTVSVHPGILRNLRRLRLQFVQLYLPPHHLAQPDSPSFLPLAHIESPSSNPTAPLTQRTVIPMNGLVTLPKVEQLVINTSSLICPTHPMRIVPRAKQNIVLSTLHALPCMPSVTELRLAVDPSHPLCGIYAMSLIPPFLYQFPTLEFVWFFGQLECDDEWRVEMEEEMFAPYPYPRELSHCPRLRCVQVNGEEPVEYYEWLRREKGEVAWAKVPVVLTPSSVER</sequence>
<gene>
    <name evidence="1" type="ORF">BCR44DRAFT_1439723</name>
</gene>
<name>A0A1Y2HHZ1_9FUNG</name>
<dbReference type="Proteomes" id="UP000193411">
    <property type="component" value="Unassembled WGS sequence"/>
</dbReference>
<comment type="caution">
    <text evidence="1">The sequence shown here is derived from an EMBL/GenBank/DDBJ whole genome shotgun (WGS) entry which is preliminary data.</text>
</comment>
<accession>A0A1Y2HHZ1</accession>
<dbReference type="AlphaFoldDB" id="A0A1Y2HHZ1"/>
<organism evidence="1 2">
    <name type="scientific">Catenaria anguillulae PL171</name>
    <dbReference type="NCBI Taxonomy" id="765915"/>
    <lineage>
        <taxon>Eukaryota</taxon>
        <taxon>Fungi</taxon>
        <taxon>Fungi incertae sedis</taxon>
        <taxon>Blastocladiomycota</taxon>
        <taxon>Blastocladiomycetes</taxon>
        <taxon>Blastocladiales</taxon>
        <taxon>Catenariaceae</taxon>
        <taxon>Catenaria</taxon>
    </lineage>
</organism>
<dbReference type="EMBL" id="MCFL01000043">
    <property type="protein sequence ID" value="ORZ32692.1"/>
    <property type="molecule type" value="Genomic_DNA"/>
</dbReference>